<comment type="caution">
    <text evidence="1">The sequence shown here is derived from an EMBL/GenBank/DDBJ whole genome shotgun (WGS) entry which is preliminary data.</text>
</comment>
<protein>
    <submittedName>
        <fullName evidence="1">Uncharacterized protein</fullName>
    </submittedName>
</protein>
<accession>A0ABS1UBR0</accession>
<evidence type="ECO:0000313" key="2">
    <source>
        <dbReference type="Proteomes" id="UP000660885"/>
    </source>
</evidence>
<dbReference type="Proteomes" id="UP000660885">
    <property type="component" value="Unassembled WGS sequence"/>
</dbReference>
<dbReference type="EMBL" id="JAETWB010000030">
    <property type="protein sequence ID" value="MBL6081565.1"/>
    <property type="molecule type" value="Genomic_DNA"/>
</dbReference>
<keyword evidence="2" id="KW-1185">Reference proteome</keyword>
<sequence>MDLGAEYQDVTSGNYDRWPGFQAALAQCRQLGAVLVAARLNQITRRAPRNGSC</sequence>
<reference evidence="1 2" key="1">
    <citation type="submission" date="2021-01" db="EMBL/GenBank/DDBJ databases">
        <title>Belnapia mucosa sp. nov. and Belnapia arida sp. nov., isolated from the Tabernas Desert (Almeria, Spain).</title>
        <authorList>
            <person name="Molina-Menor E."/>
            <person name="Vidal-Verdu A."/>
            <person name="Calonge A."/>
            <person name="Satari L."/>
            <person name="Pereto J."/>
            <person name="Porcar M."/>
        </authorList>
    </citation>
    <scope>NUCLEOTIDE SEQUENCE [LARGE SCALE GENOMIC DNA]</scope>
    <source>
        <strain evidence="1 2">T18</strain>
    </source>
</reference>
<gene>
    <name evidence="1" type="ORF">JMJ56_26600</name>
</gene>
<name>A0ABS1UBR0_9PROT</name>
<proteinExistence type="predicted"/>
<organism evidence="1 2">
    <name type="scientific">Belnapia arida</name>
    <dbReference type="NCBI Taxonomy" id="2804533"/>
    <lineage>
        <taxon>Bacteria</taxon>
        <taxon>Pseudomonadati</taxon>
        <taxon>Pseudomonadota</taxon>
        <taxon>Alphaproteobacteria</taxon>
        <taxon>Acetobacterales</taxon>
        <taxon>Roseomonadaceae</taxon>
        <taxon>Belnapia</taxon>
    </lineage>
</organism>
<dbReference type="RefSeq" id="WP_202834780.1">
    <property type="nucleotide sequence ID" value="NZ_JAETWB010000030.1"/>
</dbReference>
<evidence type="ECO:0000313" key="1">
    <source>
        <dbReference type="EMBL" id="MBL6081565.1"/>
    </source>
</evidence>